<name>A0ACB8E7R2_9SAUR</name>
<protein>
    <submittedName>
        <fullName evidence="1">Uncharacterized protein</fullName>
    </submittedName>
</protein>
<evidence type="ECO:0000313" key="2">
    <source>
        <dbReference type="Proteomes" id="UP000827872"/>
    </source>
</evidence>
<comment type="caution">
    <text evidence="1">The sequence shown here is derived from an EMBL/GenBank/DDBJ whole genome shotgun (WGS) entry which is preliminary data.</text>
</comment>
<keyword evidence="2" id="KW-1185">Reference proteome</keyword>
<sequence length="204" mass="23821">MRSIALVEKLELRWLQSVKNYWRETESTMDETTASSAGVTRCTKKLQKQQSEKKSYKVRLVLYGERYNDLEKHVCSLKDNDVVLDHYHPCAALTANHIEKYGIPLDMAFSPRESIQLYDAMLNSWPEWPRAHELEPEEYICFKNKITIKKADVRKYEQDLKEELSGWVAVGEKDKWLTQTVLGRRSKDPAGSFQDHNCRVQHGT</sequence>
<dbReference type="Proteomes" id="UP000827872">
    <property type="component" value="Linkage Group LG10"/>
</dbReference>
<evidence type="ECO:0000313" key="1">
    <source>
        <dbReference type="EMBL" id="KAH7988352.1"/>
    </source>
</evidence>
<reference evidence="1" key="1">
    <citation type="submission" date="2021-08" db="EMBL/GenBank/DDBJ databases">
        <title>The first chromosome-level gecko genome reveals the dynamic sex chromosomes of Neotropical dwarf geckos (Sphaerodactylidae: Sphaerodactylus).</title>
        <authorList>
            <person name="Pinto B.J."/>
            <person name="Keating S.E."/>
            <person name="Gamble T."/>
        </authorList>
    </citation>
    <scope>NUCLEOTIDE SEQUENCE</scope>
    <source>
        <strain evidence="1">TG3544</strain>
    </source>
</reference>
<gene>
    <name evidence="1" type="ORF">K3G42_015134</name>
</gene>
<organism evidence="1 2">
    <name type="scientific">Sphaerodactylus townsendi</name>
    <dbReference type="NCBI Taxonomy" id="933632"/>
    <lineage>
        <taxon>Eukaryota</taxon>
        <taxon>Metazoa</taxon>
        <taxon>Chordata</taxon>
        <taxon>Craniata</taxon>
        <taxon>Vertebrata</taxon>
        <taxon>Euteleostomi</taxon>
        <taxon>Lepidosauria</taxon>
        <taxon>Squamata</taxon>
        <taxon>Bifurcata</taxon>
        <taxon>Gekkota</taxon>
        <taxon>Sphaerodactylidae</taxon>
        <taxon>Sphaerodactylus</taxon>
    </lineage>
</organism>
<dbReference type="EMBL" id="CM037623">
    <property type="protein sequence ID" value="KAH7988352.1"/>
    <property type="molecule type" value="Genomic_DNA"/>
</dbReference>
<accession>A0ACB8E7R2</accession>
<proteinExistence type="predicted"/>